<dbReference type="PANTHER" id="PTHR11955">
    <property type="entry name" value="FATTY ACID BINDING PROTEIN"/>
    <property type="match status" value="1"/>
</dbReference>
<protein>
    <submittedName>
        <fullName evidence="7">Myelin P2 protein-like</fullName>
    </submittedName>
</protein>
<dbReference type="PRINTS" id="PR00178">
    <property type="entry name" value="FATTYACIDBP"/>
</dbReference>
<dbReference type="InterPro" id="IPR031259">
    <property type="entry name" value="ILBP"/>
</dbReference>
<dbReference type="OrthoDB" id="412780at2759"/>
<keyword evidence="8" id="KW-1185">Reference proteome</keyword>
<reference evidence="7" key="3">
    <citation type="submission" date="2025-09" db="UniProtKB">
        <authorList>
            <consortium name="Ensembl"/>
        </authorList>
    </citation>
    <scope>IDENTIFICATION</scope>
</reference>
<dbReference type="AlphaFoldDB" id="A0A7N5K5Q0"/>
<accession>A0A7N5K5Q0</accession>
<organism evidence="7 8">
    <name type="scientific">Ailuropoda melanoleuca</name>
    <name type="common">Giant panda</name>
    <dbReference type="NCBI Taxonomy" id="9646"/>
    <lineage>
        <taxon>Eukaryota</taxon>
        <taxon>Metazoa</taxon>
        <taxon>Chordata</taxon>
        <taxon>Craniata</taxon>
        <taxon>Vertebrata</taxon>
        <taxon>Euteleostomi</taxon>
        <taxon>Mammalia</taxon>
        <taxon>Eutheria</taxon>
        <taxon>Laurasiatheria</taxon>
        <taxon>Carnivora</taxon>
        <taxon>Caniformia</taxon>
        <taxon>Ursidae</taxon>
        <taxon>Ailuropoda</taxon>
    </lineage>
</organism>
<dbReference type="InterPro" id="IPR012674">
    <property type="entry name" value="Calycin"/>
</dbReference>
<dbReference type="CDD" id="cd19443">
    <property type="entry name" value="FABP3-like"/>
    <property type="match status" value="1"/>
</dbReference>
<keyword evidence="4" id="KW-0963">Cytoplasm</keyword>
<dbReference type="GO" id="GO:0005737">
    <property type="term" value="C:cytoplasm"/>
    <property type="evidence" value="ECO:0007669"/>
    <property type="project" value="UniProtKB-SubCell"/>
</dbReference>
<evidence type="ECO:0000256" key="3">
    <source>
        <dbReference type="ARBA" id="ARBA00022448"/>
    </source>
</evidence>
<dbReference type="RefSeq" id="XP_034507346.1">
    <property type="nucleotide sequence ID" value="XM_034651455.1"/>
</dbReference>
<name>A0A7N5K5Q0_AILME</name>
<dbReference type="GO" id="GO:0008289">
    <property type="term" value="F:lipid binding"/>
    <property type="evidence" value="ECO:0007669"/>
    <property type="project" value="InterPro"/>
</dbReference>
<proteinExistence type="inferred from homology"/>
<dbReference type="KEGG" id="aml:117798997"/>
<dbReference type="GeneID" id="117798997"/>
<sequence length="131" mass="15001">MECLMGTWKLTDSVGFDEYMKELCVPFPTRKAAAMVKPNVIICKNGEKYCLKTESTFKSTEIDFKLGEEFEETTADSRKTKTIITCENGVLVQHQKWDGKETTIRRELKDGKLIVTCIMGDVKCVRTYEKV</sequence>
<dbReference type="GeneTree" id="ENSGT00940000160340"/>
<evidence type="ECO:0000256" key="4">
    <source>
        <dbReference type="ARBA" id="ARBA00022490"/>
    </source>
</evidence>
<dbReference type="PROSITE" id="PS00214">
    <property type="entry name" value="FABP"/>
    <property type="match status" value="1"/>
</dbReference>
<reference evidence="7" key="2">
    <citation type="submission" date="2025-08" db="UniProtKB">
        <authorList>
            <consortium name="Ensembl"/>
        </authorList>
    </citation>
    <scope>IDENTIFICATION</scope>
</reference>
<evidence type="ECO:0000256" key="2">
    <source>
        <dbReference type="ARBA" id="ARBA00008390"/>
    </source>
</evidence>
<dbReference type="InterPro" id="IPR000566">
    <property type="entry name" value="Lipocln_cytosolic_FA-bd_dom"/>
</dbReference>
<dbReference type="Pfam" id="PF00061">
    <property type="entry name" value="Lipocalin"/>
    <property type="match status" value="1"/>
</dbReference>
<evidence type="ECO:0000313" key="8">
    <source>
        <dbReference type="Proteomes" id="UP000008912"/>
    </source>
</evidence>
<dbReference type="InterPro" id="IPR000463">
    <property type="entry name" value="Fatty_acid-bd"/>
</dbReference>
<evidence type="ECO:0000256" key="1">
    <source>
        <dbReference type="ARBA" id="ARBA00004496"/>
    </source>
</evidence>
<evidence type="ECO:0000259" key="6">
    <source>
        <dbReference type="PROSITE" id="PS00214"/>
    </source>
</evidence>
<dbReference type="Proteomes" id="UP000008912">
    <property type="component" value="Unassembled WGS sequence"/>
</dbReference>
<keyword evidence="3 5" id="KW-0813">Transport</keyword>
<dbReference type="FunFam" id="2.40.128.20:FF:000001">
    <property type="entry name" value="Fatty acid-binding protein, adipocyte"/>
    <property type="match status" value="1"/>
</dbReference>
<dbReference type="Ensembl" id="ENSAMET00000033254.1">
    <property type="protein sequence ID" value="ENSAMEP00000035347.1"/>
    <property type="gene ID" value="ENSAMEG00000031146.1"/>
</dbReference>
<dbReference type="SUPFAM" id="SSF50814">
    <property type="entry name" value="Lipocalins"/>
    <property type="match status" value="1"/>
</dbReference>
<reference evidence="7 8" key="1">
    <citation type="journal article" date="2010" name="Nature">
        <title>The sequence and de novo assembly of the giant panda genome.</title>
        <authorList>
            <person name="Li R."/>
            <person name="Fan W."/>
            <person name="Tian G."/>
            <person name="Zhu H."/>
            <person name="He L."/>
            <person name="Cai J."/>
            <person name="Huang Q."/>
            <person name="Cai Q."/>
            <person name="Li B."/>
            <person name="Bai Y."/>
            <person name="Zhang Z."/>
            <person name="Zhang Y."/>
            <person name="Wang W."/>
            <person name="Li J."/>
            <person name="Wei F."/>
            <person name="Li H."/>
            <person name="Jian M."/>
            <person name="Li J."/>
            <person name="Zhang Z."/>
            <person name="Nielsen R."/>
            <person name="Li D."/>
            <person name="Gu W."/>
            <person name="Yang Z."/>
            <person name="Xuan Z."/>
            <person name="Ryder O.A."/>
            <person name="Leung F.C."/>
            <person name="Zhou Y."/>
            <person name="Cao J."/>
            <person name="Sun X."/>
            <person name="Fu Y."/>
            <person name="Fang X."/>
            <person name="Guo X."/>
            <person name="Wang B."/>
            <person name="Hou R."/>
            <person name="Shen F."/>
            <person name="Mu B."/>
            <person name="Ni P."/>
            <person name="Lin R."/>
            <person name="Qian W."/>
            <person name="Wang G."/>
            <person name="Yu C."/>
            <person name="Nie W."/>
            <person name="Wang J."/>
            <person name="Wu Z."/>
            <person name="Liang H."/>
            <person name="Min J."/>
            <person name="Wu Q."/>
            <person name="Cheng S."/>
            <person name="Ruan J."/>
            <person name="Wang M."/>
            <person name="Shi Z."/>
            <person name="Wen M."/>
            <person name="Liu B."/>
            <person name="Ren X."/>
            <person name="Zheng H."/>
            <person name="Dong D."/>
            <person name="Cook K."/>
            <person name="Shan G."/>
            <person name="Zhang H."/>
            <person name="Kosiol C."/>
            <person name="Xie X."/>
            <person name="Lu Z."/>
            <person name="Zheng H."/>
            <person name="Li Y."/>
            <person name="Steiner C.C."/>
            <person name="Lam T.T."/>
            <person name="Lin S."/>
            <person name="Zhang Q."/>
            <person name="Li G."/>
            <person name="Tian J."/>
            <person name="Gong T."/>
            <person name="Liu H."/>
            <person name="Zhang D."/>
            <person name="Fang L."/>
            <person name="Ye C."/>
            <person name="Zhang J."/>
            <person name="Hu W."/>
            <person name="Xu A."/>
            <person name="Ren Y."/>
            <person name="Zhang G."/>
            <person name="Bruford M.W."/>
            <person name="Li Q."/>
            <person name="Ma L."/>
            <person name="Guo Y."/>
            <person name="An N."/>
            <person name="Hu Y."/>
            <person name="Zheng Y."/>
            <person name="Shi Y."/>
            <person name="Li Z."/>
            <person name="Liu Q."/>
            <person name="Chen Y."/>
            <person name="Zhao J."/>
            <person name="Qu N."/>
            <person name="Zhao S."/>
            <person name="Tian F."/>
            <person name="Wang X."/>
            <person name="Wang H."/>
            <person name="Xu L."/>
            <person name="Liu X."/>
            <person name="Vinar T."/>
            <person name="Wang Y."/>
            <person name="Lam T.W."/>
            <person name="Yiu S.M."/>
            <person name="Liu S."/>
            <person name="Zhang H."/>
            <person name="Li D."/>
            <person name="Huang Y."/>
            <person name="Wang X."/>
            <person name="Yang G."/>
            <person name="Jiang Z."/>
            <person name="Wang J."/>
            <person name="Qin N."/>
            <person name="Li L."/>
            <person name="Li J."/>
            <person name="Bolund L."/>
            <person name="Kristiansen K."/>
            <person name="Wong G.K."/>
            <person name="Olson M."/>
            <person name="Zhang X."/>
            <person name="Li S."/>
            <person name="Yang H."/>
            <person name="Wang J."/>
            <person name="Wang J."/>
        </authorList>
    </citation>
    <scope>NUCLEOTIDE SEQUENCE [LARGE SCALE GENOMIC DNA]</scope>
</reference>
<feature type="domain" description="Cytosolic fatty-acid binding proteins" evidence="6">
    <location>
        <begin position="6"/>
        <end position="23"/>
    </location>
</feature>
<comment type="similarity">
    <text evidence="2 5">Belongs to the calycin superfamily. Fatty-acid binding protein (FABP) family.</text>
</comment>
<dbReference type="InParanoid" id="A0A7N5K5Q0"/>
<dbReference type="Gene3D" id="2.40.128.20">
    <property type="match status" value="1"/>
</dbReference>
<comment type="subcellular location">
    <subcellularLocation>
        <location evidence="1">Cytoplasm</location>
    </subcellularLocation>
</comment>
<gene>
    <name evidence="7" type="primary">LOC117798997</name>
</gene>
<evidence type="ECO:0000313" key="7">
    <source>
        <dbReference type="Ensembl" id="ENSAMEP00000035347.1"/>
    </source>
</evidence>
<evidence type="ECO:0000256" key="5">
    <source>
        <dbReference type="RuleBase" id="RU003696"/>
    </source>
</evidence>